<sequence>MATITALFAFIAVLQMSCSVSGLFNGAWGSLGTSHYGYRYPSFAKSVSSISHGAHYPAYTRWRYSPGMWGHGLSGWSRYSSYYPASSTVSHIAHGAHYPIEAVAYNTHYPVGQTISSASHGAYQPFAWGYSHGSYGLNNLATSSASHSTHGIHQPIAWRGLYGLHYPATTTVSQSNHGVVNPISWGYSHGGLYGGYGFNYPAATSVSHAIHGNHQPVAWGAHYGLHYPAVTNLSQASHGIVSPISWGYSHGGLYGGYGFHYPTSTLGHTSWGHSFGAHSPFNQCYGFY</sequence>
<name>A0A081DUA3_ACAES</name>
<dbReference type="EMBL" id="GBGU01000004">
    <property type="protein sequence ID" value="JAC88969.1"/>
    <property type="molecule type" value="Transcribed_RNA"/>
</dbReference>
<evidence type="ECO:0000313" key="2">
    <source>
        <dbReference type="EMBL" id="JAC88969.1"/>
    </source>
</evidence>
<reference evidence="2" key="1">
    <citation type="submission" date="2014-06" db="EMBL/GenBank/DDBJ databases">
        <title>Nanoconfined Beta-Sheets Mechanically Reinforce the Supra-Biomolecular Network of Robust Squid Sucker Ring Teeth.</title>
        <authorList>
            <person name="Guerette P.A."/>
            <person name="Hoon S."/>
            <person name="Ding D."/>
            <person name="Amini S."/>
            <person name="Masic A."/>
            <person name="Ravi V."/>
            <person name="Venkatesh B."/>
            <person name="Weaver J.C."/>
            <person name="Miserez A."/>
        </authorList>
    </citation>
    <scope>NUCLEOTIDE SEQUENCE</scope>
    <source>
        <tissue evidence="2">Sucker Ring Tissue</tissue>
    </source>
</reference>
<accession>A0A081DUA3</accession>
<evidence type="ECO:0000256" key="1">
    <source>
        <dbReference type="SAM" id="SignalP"/>
    </source>
</evidence>
<proteinExistence type="predicted"/>
<keyword evidence="1" id="KW-0732">Signal</keyword>
<feature type="chain" id="PRO_5001756615" evidence="1">
    <location>
        <begin position="23"/>
        <end position="288"/>
    </location>
</feature>
<dbReference type="AlphaFoldDB" id="A0A081DUA3"/>
<protein>
    <submittedName>
        <fullName evidence="2">Suckerin-5</fullName>
    </submittedName>
</protein>
<feature type="signal peptide" evidence="1">
    <location>
        <begin position="1"/>
        <end position="22"/>
    </location>
</feature>
<organism evidence="2">
    <name type="scientific">Acanthosepion esculentum</name>
    <name type="common">Golden cuttlefish</name>
    <name type="synonym">Sepia esculenta</name>
    <dbReference type="NCBI Taxonomy" id="31210"/>
    <lineage>
        <taxon>Eukaryota</taxon>
        <taxon>Metazoa</taxon>
        <taxon>Spiralia</taxon>
        <taxon>Lophotrochozoa</taxon>
        <taxon>Mollusca</taxon>
        <taxon>Cephalopoda</taxon>
        <taxon>Coleoidea</taxon>
        <taxon>Decapodiformes</taxon>
        <taxon>Sepiida</taxon>
        <taxon>Sepiina</taxon>
        <taxon>Sepiidae</taxon>
        <taxon>Acanthosepion</taxon>
    </lineage>
</organism>